<reference evidence="2 3" key="1">
    <citation type="submission" date="2019-08" db="EMBL/GenBank/DDBJ databases">
        <title>Lewinella sp. strain SSH13 Genome sequencing and assembly.</title>
        <authorList>
            <person name="Kim I."/>
        </authorList>
    </citation>
    <scope>NUCLEOTIDE SEQUENCE [LARGE SCALE GENOMIC DNA]</scope>
    <source>
        <strain evidence="2 3">SSH13</strain>
    </source>
</reference>
<gene>
    <name evidence="2" type="ORF">FUA23_09240</name>
</gene>
<evidence type="ECO:0000313" key="2">
    <source>
        <dbReference type="EMBL" id="TXF89627.1"/>
    </source>
</evidence>
<evidence type="ECO:0000313" key="3">
    <source>
        <dbReference type="Proteomes" id="UP000321907"/>
    </source>
</evidence>
<organism evidence="2 3">
    <name type="scientific">Neolewinella aurantiaca</name>
    <dbReference type="NCBI Taxonomy" id="2602767"/>
    <lineage>
        <taxon>Bacteria</taxon>
        <taxon>Pseudomonadati</taxon>
        <taxon>Bacteroidota</taxon>
        <taxon>Saprospiria</taxon>
        <taxon>Saprospirales</taxon>
        <taxon>Lewinellaceae</taxon>
        <taxon>Neolewinella</taxon>
    </lineage>
</organism>
<protein>
    <submittedName>
        <fullName evidence="2">Uncharacterized protein</fullName>
    </submittedName>
</protein>
<dbReference type="Proteomes" id="UP000321907">
    <property type="component" value="Unassembled WGS sequence"/>
</dbReference>
<evidence type="ECO:0000256" key="1">
    <source>
        <dbReference type="SAM" id="SignalP"/>
    </source>
</evidence>
<dbReference type="EMBL" id="VOXD01000012">
    <property type="protein sequence ID" value="TXF89627.1"/>
    <property type="molecule type" value="Genomic_DNA"/>
</dbReference>
<dbReference type="PROSITE" id="PS51257">
    <property type="entry name" value="PROKAR_LIPOPROTEIN"/>
    <property type="match status" value="1"/>
</dbReference>
<feature type="signal peptide" evidence="1">
    <location>
        <begin position="1"/>
        <end position="17"/>
    </location>
</feature>
<feature type="chain" id="PRO_5022976147" evidence="1">
    <location>
        <begin position="18"/>
        <end position="228"/>
    </location>
</feature>
<accession>A0A5C7FVJ7</accession>
<dbReference type="AlphaFoldDB" id="A0A5C7FVJ7"/>
<keyword evidence="3" id="KW-1185">Reference proteome</keyword>
<name>A0A5C7FVJ7_9BACT</name>
<dbReference type="RefSeq" id="WP_147930457.1">
    <property type="nucleotide sequence ID" value="NZ_VOXD01000012.1"/>
</dbReference>
<sequence>MFLVSRFSLLVCLSLLALTYSCVEENSFDPTAITFDEIVSEFNLIKTSLTNSQSSLRDYTQTELEYIYSELAATESLRGERFIMTSDQFIVTLNGKGKDHTGKLNGCNDPFAILTPAHCVSGGHVTANQPAGYWAPYGFAIDFDYSELPNGTMNLGWEASNITSHLYGFSGPLNWNQTSTSSSWGVGGLVVNVYGYISVTGSGGYSTATYHLQLIFDPWTSEWSITID</sequence>
<comment type="caution">
    <text evidence="2">The sequence shown here is derived from an EMBL/GenBank/DDBJ whole genome shotgun (WGS) entry which is preliminary data.</text>
</comment>
<proteinExistence type="predicted"/>
<keyword evidence="1" id="KW-0732">Signal</keyword>